<keyword evidence="4" id="KW-1185">Reference proteome</keyword>
<dbReference type="Pfam" id="PF26133">
    <property type="entry name" value="DUF8039"/>
    <property type="match status" value="1"/>
</dbReference>
<evidence type="ECO:0000259" key="2">
    <source>
        <dbReference type="Pfam" id="PF26133"/>
    </source>
</evidence>
<dbReference type="Proteomes" id="UP000823388">
    <property type="component" value="Chromosome 5N"/>
</dbReference>
<dbReference type="AlphaFoldDB" id="A0A8T0RRD5"/>
<feature type="compositionally biased region" description="Basic and acidic residues" evidence="1">
    <location>
        <begin position="509"/>
        <end position="522"/>
    </location>
</feature>
<name>A0A8T0RRD5_PANVG</name>
<proteinExistence type="predicted"/>
<dbReference type="PANTHER" id="PTHR33018">
    <property type="entry name" value="OS10G0338966 PROTEIN-RELATED"/>
    <property type="match status" value="1"/>
</dbReference>
<feature type="region of interest" description="Disordered" evidence="1">
    <location>
        <begin position="1"/>
        <end position="29"/>
    </location>
</feature>
<reference evidence="3" key="1">
    <citation type="submission" date="2020-05" db="EMBL/GenBank/DDBJ databases">
        <title>WGS assembly of Panicum virgatum.</title>
        <authorList>
            <person name="Lovell J.T."/>
            <person name="Jenkins J."/>
            <person name="Shu S."/>
            <person name="Juenger T.E."/>
            <person name="Schmutz J."/>
        </authorList>
    </citation>
    <scope>NUCLEOTIDE SEQUENCE</scope>
    <source>
        <strain evidence="3">AP13</strain>
    </source>
</reference>
<feature type="compositionally biased region" description="Polar residues" evidence="1">
    <location>
        <begin position="493"/>
        <end position="503"/>
    </location>
</feature>
<evidence type="ECO:0000256" key="1">
    <source>
        <dbReference type="SAM" id="MobiDB-lite"/>
    </source>
</evidence>
<feature type="region of interest" description="Disordered" evidence="1">
    <location>
        <begin position="457"/>
        <end position="557"/>
    </location>
</feature>
<evidence type="ECO:0000313" key="4">
    <source>
        <dbReference type="Proteomes" id="UP000823388"/>
    </source>
</evidence>
<gene>
    <name evidence="3" type="ORF">PVAP13_5NG349500</name>
</gene>
<dbReference type="EMBL" id="CM029046">
    <property type="protein sequence ID" value="KAG2588567.1"/>
    <property type="molecule type" value="Genomic_DNA"/>
</dbReference>
<sequence length="611" mass="68756">MQIVSAPEPAPTKRKRGDTDRDRNKKPTGRTVITEFDATNGHVLPKGAKAKYVRTCGVIARDRVPINIEDWRKVDRVDKTLKDNCWTELLQSFEFPKGSHAAVRRHALMTMGKSWSGFKYELNRDYVKKNKLPFKDFGYLKDVWDDFVAMKRSEEGLASTAAHTDLQKHNKYKHHLGSGGYAGKIAEWERMEDEWESAGIPNPLAGLPKRARWWVYARGDFPRCGQVICKSQEAQEVAQKMLELSSQSAQGTLKEDRERDVLTMALENDEHPGRTRGLGSKVPWGKGFSEYSDSYRSRSRSKARQAELTEERIIAMVDERVQQVLSQSSQCNTYRASSPPAKKSSCGSTGHLKLDAGPFPVDEIQEATRCRVHAPIMGISIQVAVGQVFPSEPGKMFHNVLVPMGFTTVQVDMVLNFDFEKLKLEIPVEEEEINTLGDAVDNFILWRKRYVDLVHPSRPSSPIQSAPRQEPTPISSPQLPQQKEDTEKETHGQENSIASSLQVAASDSSPKKSESKEKEKPAENSITSPKKLEQAAASDSLSKKSKSKEKDKPAHKDYTVFPVPEQYERGMPLCTQTHLAKMSLQCRALHDWYMKATNEQGYYSLGGAVCI</sequence>
<feature type="compositionally biased region" description="Basic and acidic residues" evidence="1">
    <location>
        <begin position="482"/>
        <end position="492"/>
    </location>
</feature>
<comment type="caution">
    <text evidence="3">The sequence shown here is derived from an EMBL/GenBank/DDBJ whole genome shotgun (WGS) entry which is preliminary data.</text>
</comment>
<protein>
    <recommendedName>
        <fullName evidence="2">DUF8039 domain-containing protein</fullName>
    </recommendedName>
</protein>
<evidence type="ECO:0000313" key="3">
    <source>
        <dbReference type="EMBL" id="KAG2588567.1"/>
    </source>
</evidence>
<organism evidence="3 4">
    <name type="scientific">Panicum virgatum</name>
    <name type="common">Blackwell switchgrass</name>
    <dbReference type="NCBI Taxonomy" id="38727"/>
    <lineage>
        <taxon>Eukaryota</taxon>
        <taxon>Viridiplantae</taxon>
        <taxon>Streptophyta</taxon>
        <taxon>Embryophyta</taxon>
        <taxon>Tracheophyta</taxon>
        <taxon>Spermatophyta</taxon>
        <taxon>Magnoliopsida</taxon>
        <taxon>Liliopsida</taxon>
        <taxon>Poales</taxon>
        <taxon>Poaceae</taxon>
        <taxon>PACMAD clade</taxon>
        <taxon>Panicoideae</taxon>
        <taxon>Panicodae</taxon>
        <taxon>Paniceae</taxon>
        <taxon>Panicinae</taxon>
        <taxon>Panicum</taxon>
        <taxon>Panicum sect. Hiantes</taxon>
    </lineage>
</organism>
<dbReference type="InterPro" id="IPR058352">
    <property type="entry name" value="DUF8039"/>
</dbReference>
<feature type="compositionally biased region" description="Basic and acidic residues" evidence="1">
    <location>
        <begin position="548"/>
        <end position="557"/>
    </location>
</feature>
<accession>A0A8T0RRD5</accession>
<feature type="domain" description="DUF8039" evidence="2">
    <location>
        <begin position="360"/>
        <end position="453"/>
    </location>
</feature>
<feature type="compositionally biased region" description="Polar residues" evidence="1">
    <location>
        <begin position="458"/>
        <end position="481"/>
    </location>
</feature>
<dbReference type="PANTHER" id="PTHR33018:SF34">
    <property type="entry name" value="OS02G0472350 PROTEIN"/>
    <property type="match status" value="1"/>
</dbReference>